<dbReference type="EMBL" id="LHPF02000003">
    <property type="protein sequence ID" value="PSC75160.1"/>
    <property type="molecule type" value="Genomic_DNA"/>
</dbReference>
<evidence type="ECO:0000313" key="8">
    <source>
        <dbReference type="Proteomes" id="UP000239649"/>
    </source>
</evidence>
<feature type="transmembrane region" description="Helical" evidence="5">
    <location>
        <begin position="254"/>
        <end position="275"/>
    </location>
</feature>
<keyword evidence="3 5" id="KW-1133">Transmembrane helix</keyword>
<feature type="transmembrane region" description="Helical" evidence="5">
    <location>
        <begin position="221"/>
        <end position="242"/>
    </location>
</feature>
<evidence type="ECO:0000256" key="3">
    <source>
        <dbReference type="ARBA" id="ARBA00022989"/>
    </source>
</evidence>
<feature type="domain" description="Sugar phosphate transporter" evidence="6">
    <location>
        <begin position="24"/>
        <end position="298"/>
    </location>
</feature>
<protein>
    <submittedName>
        <fullName evidence="7">Solute carrier family 35 member E3 isoform B</fullName>
    </submittedName>
</protein>
<evidence type="ECO:0000256" key="5">
    <source>
        <dbReference type="SAM" id="Phobius"/>
    </source>
</evidence>
<organism evidence="7 8">
    <name type="scientific">Micractinium conductrix</name>
    <dbReference type="NCBI Taxonomy" id="554055"/>
    <lineage>
        <taxon>Eukaryota</taxon>
        <taxon>Viridiplantae</taxon>
        <taxon>Chlorophyta</taxon>
        <taxon>core chlorophytes</taxon>
        <taxon>Trebouxiophyceae</taxon>
        <taxon>Chlorellales</taxon>
        <taxon>Chlorellaceae</taxon>
        <taxon>Chlorella clade</taxon>
        <taxon>Micractinium</taxon>
    </lineage>
</organism>
<dbReference type="GO" id="GO:0016020">
    <property type="term" value="C:membrane"/>
    <property type="evidence" value="ECO:0007669"/>
    <property type="project" value="UniProtKB-SubCell"/>
</dbReference>
<feature type="transmembrane region" description="Helical" evidence="5">
    <location>
        <begin position="97"/>
        <end position="118"/>
    </location>
</feature>
<dbReference type="Proteomes" id="UP000239649">
    <property type="component" value="Unassembled WGS sequence"/>
</dbReference>
<feature type="transmembrane region" description="Helical" evidence="5">
    <location>
        <begin position="149"/>
        <end position="169"/>
    </location>
</feature>
<evidence type="ECO:0000259" key="6">
    <source>
        <dbReference type="Pfam" id="PF03151"/>
    </source>
</evidence>
<keyword evidence="8" id="KW-1185">Reference proteome</keyword>
<dbReference type="InterPro" id="IPR004853">
    <property type="entry name" value="Sugar_P_trans_dom"/>
</dbReference>
<dbReference type="Pfam" id="PF03151">
    <property type="entry name" value="TPT"/>
    <property type="match status" value="1"/>
</dbReference>
<comment type="caution">
    <text evidence="7">The sequence shown here is derived from an EMBL/GenBank/DDBJ whole genome shotgun (WGS) entry which is preliminary data.</text>
</comment>
<keyword evidence="2 5" id="KW-0812">Transmembrane</keyword>
<dbReference type="InterPro" id="IPR050186">
    <property type="entry name" value="TPT_transporter"/>
</dbReference>
<evidence type="ECO:0000256" key="2">
    <source>
        <dbReference type="ARBA" id="ARBA00022692"/>
    </source>
</evidence>
<accession>A0A2P6VM47</accession>
<evidence type="ECO:0000313" key="7">
    <source>
        <dbReference type="EMBL" id="PSC75160.1"/>
    </source>
</evidence>
<evidence type="ECO:0000256" key="4">
    <source>
        <dbReference type="ARBA" id="ARBA00023136"/>
    </source>
</evidence>
<feature type="transmembrane region" description="Helical" evidence="5">
    <location>
        <begin position="30"/>
        <end position="52"/>
    </location>
</feature>
<gene>
    <name evidence="7" type="ORF">C2E20_2057</name>
</gene>
<name>A0A2P6VM47_9CHLO</name>
<feature type="transmembrane region" description="Helical" evidence="5">
    <location>
        <begin position="73"/>
        <end position="91"/>
    </location>
</feature>
<sequence length="365" mass="37625">MAVPAAFAPLVYGLLNIASATGIVFANKSVFSIFQFHFTYALTLIHTLTTVVGMQGFLRMRMFEVKQVPRSKLAPLAAAYVGYIVLCNLNLNLNPVGFYQITKIAVAPAVLAIDYFWYGRKASTRVTLSVLVVCLGVGLATITDPQISSNMAGLAAGFGSVAATALYQIWAGSKQKELGLGSMQLLHQYVPLAAGMLAVLVPLCEPMGWRGAPPGSLLGYVYSPGAVVAIAISAVLGLLVNLSTFLVIGATSSLTYNVVGHIKTVLILSGGVAFFGDTMPPKKAAGIAAAMGGIIWYSQIKLSEARASASAKLLPHAVSVTATGSAAATPTATATLTSAIDTKGLLRRDSSTGGLKAAAAAAAAV</sequence>
<evidence type="ECO:0000256" key="1">
    <source>
        <dbReference type="ARBA" id="ARBA00004141"/>
    </source>
</evidence>
<dbReference type="PANTHER" id="PTHR11132">
    <property type="entry name" value="SOLUTE CARRIER FAMILY 35"/>
    <property type="match status" value="1"/>
</dbReference>
<reference evidence="7 8" key="1">
    <citation type="journal article" date="2018" name="Plant J.">
        <title>Genome sequences of Chlorella sorokiniana UTEX 1602 and Micractinium conductrix SAG 241.80: implications to maltose excretion by a green alga.</title>
        <authorList>
            <person name="Arriola M.B."/>
            <person name="Velmurugan N."/>
            <person name="Zhang Y."/>
            <person name="Plunkett M.H."/>
            <person name="Hondzo H."/>
            <person name="Barney B.M."/>
        </authorList>
    </citation>
    <scope>NUCLEOTIDE SEQUENCE [LARGE SCALE GENOMIC DNA]</scope>
    <source>
        <strain evidence="7 8">SAG 241.80</strain>
    </source>
</reference>
<dbReference type="OrthoDB" id="5547497at2759"/>
<feature type="transmembrane region" description="Helical" evidence="5">
    <location>
        <begin position="189"/>
        <end position="209"/>
    </location>
</feature>
<feature type="transmembrane region" description="Helical" evidence="5">
    <location>
        <begin position="125"/>
        <end position="143"/>
    </location>
</feature>
<proteinExistence type="predicted"/>
<dbReference type="AlphaFoldDB" id="A0A2P6VM47"/>
<keyword evidence="4 5" id="KW-0472">Membrane</keyword>
<comment type="subcellular location">
    <subcellularLocation>
        <location evidence="1">Membrane</location>
        <topology evidence="1">Multi-pass membrane protein</topology>
    </subcellularLocation>
</comment>